<gene>
    <name evidence="2" type="ORF">SVUK_LOCUS16326</name>
</gene>
<evidence type="ECO:0000256" key="1">
    <source>
        <dbReference type="SAM" id="MobiDB-lite"/>
    </source>
</evidence>
<dbReference type="AlphaFoldDB" id="A0A3P7LQ15"/>
<accession>A0A3P7LQ15</accession>
<name>A0A3P7LQ15_STRVU</name>
<dbReference type="Proteomes" id="UP000270094">
    <property type="component" value="Unassembled WGS sequence"/>
</dbReference>
<dbReference type="EMBL" id="UYYB01112365">
    <property type="protein sequence ID" value="VDM81328.1"/>
    <property type="molecule type" value="Genomic_DNA"/>
</dbReference>
<feature type="compositionally biased region" description="Basic and acidic residues" evidence="1">
    <location>
        <begin position="51"/>
        <end position="64"/>
    </location>
</feature>
<sequence length="94" mass="10435">MAKVLVIVPDTFPETPQKNEILLKSANFECKERPYIASPFMPIATQLPIPLERRAPGSPKEAKRNLAYGSNRRPAVEEGLLSGDEQQTPSSNEE</sequence>
<feature type="region of interest" description="Disordered" evidence="1">
    <location>
        <begin position="51"/>
        <end position="94"/>
    </location>
</feature>
<feature type="compositionally biased region" description="Polar residues" evidence="1">
    <location>
        <begin position="84"/>
        <end position="94"/>
    </location>
</feature>
<protein>
    <submittedName>
        <fullName evidence="2">Uncharacterized protein</fullName>
    </submittedName>
</protein>
<dbReference type="OrthoDB" id="5851722at2759"/>
<proteinExistence type="predicted"/>
<reference evidence="2 3" key="1">
    <citation type="submission" date="2018-11" db="EMBL/GenBank/DDBJ databases">
        <authorList>
            <consortium name="Pathogen Informatics"/>
        </authorList>
    </citation>
    <scope>NUCLEOTIDE SEQUENCE [LARGE SCALE GENOMIC DNA]</scope>
</reference>
<evidence type="ECO:0000313" key="2">
    <source>
        <dbReference type="EMBL" id="VDM81328.1"/>
    </source>
</evidence>
<organism evidence="2 3">
    <name type="scientific">Strongylus vulgaris</name>
    <name type="common">Blood worm</name>
    <dbReference type="NCBI Taxonomy" id="40348"/>
    <lineage>
        <taxon>Eukaryota</taxon>
        <taxon>Metazoa</taxon>
        <taxon>Ecdysozoa</taxon>
        <taxon>Nematoda</taxon>
        <taxon>Chromadorea</taxon>
        <taxon>Rhabditida</taxon>
        <taxon>Rhabditina</taxon>
        <taxon>Rhabditomorpha</taxon>
        <taxon>Strongyloidea</taxon>
        <taxon>Strongylidae</taxon>
        <taxon>Strongylus</taxon>
    </lineage>
</organism>
<evidence type="ECO:0000313" key="3">
    <source>
        <dbReference type="Proteomes" id="UP000270094"/>
    </source>
</evidence>
<keyword evidence="3" id="KW-1185">Reference proteome</keyword>